<keyword evidence="5" id="KW-0378">Hydrolase</keyword>
<name>A0A813DJP2_POLGL</name>
<dbReference type="PANTHER" id="PTHR42837">
    <property type="entry name" value="REGULATOR OF SIGMA-E PROTEASE RSEP"/>
    <property type="match status" value="1"/>
</dbReference>
<dbReference type="PANTHER" id="PTHR42837:SF2">
    <property type="entry name" value="MEMBRANE METALLOPROTEASE ARASP2, CHLOROPLASTIC-RELATED"/>
    <property type="match status" value="1"/>
</dbReference>
<dbReference type="Pfam" id="PF02163">
    <property type="entry name" value="Peptidase_M50"/>
    <property type="match status" value="1"/>
</dbReference>
<dbReference type="GO" id="GO:0006508">
    <property type="term" value="P:proteolysis"/>
    <property type="evidence" value="ECO:0007669"/>
    <property type="project" value="UniProtKB-KW"/>
</dbReference>
<dbReference type="OrthoDB" id="3482at2759"/>
<evidence type="ECO:0000256" key="7">
    <source>
        <dbReference type="ARBA" id="ARBA00022989"/>
    </source>
</evidence>
<evidence type="ECO:0000256" key="2">
    <source>
        <dbReference type="ARBA" id="ARBA00004141"/>
    </source>
</evidence>
<keyword evidence="6" id="KW-0862">Zinc</keyword>
<evidence type="ECO:0000256" key="9">
    <source>
        <dbReference type="ARBA" id="ARBA00023136"/>
    </source>
</evidence>
<dbReference type="EMBL" id="CAJNNV010001990">
    <property type="protein sequence ID" value="CAE8586279.1"/>
    <property type="molecule type" value="Genomic_DNA"/>
</dbReference>
<accession>A0A813DJP2</accession>
<evidence type="ECO:0000256" key="6">
    <source>
        <dbReference type="ARBA" id="ARBA00022833"/>
    </source>
</evidence>
<evidence type="ECO:0000256" key="5">
    <source>
        <dbReference type="ARBA" id="ARBA00022801"/>
    </source>
</evidence>
<keyword evidence="4" id="KW-0812">Transmembrane</keyword>
<gene>
    <name evidence="11" type="ORF">PGLA1383_LOCUS5154</name>
</gene>
<comment type="caution">
    <text evidence="11">The sequence shown here is derived from an EMBL/GenBank/DDBJ whole genome shotgun (WGS) entry which is preliminary data.</text>
</comment>
<protein>
    <recommendedName>
        <fullName evidence="10">Peptidase M50 domain-containing protein</fullName>
    </recommendedName>
</protein>
<dbReference type="GO" id="GO:0016020">
    <property type="term" value="C:membrane"/>
    <property type="evidence" value="ECO:0007669"/>
    <property type="project" value="UniProtKB-SubCell"/>
</dbReference>
<evidence type="ECO:0000313" key="11">
    <source>
        <dbReference type="EMBL" id="CAE8586279.1"/>
    </source>
</evidence>
<dbReference type="InterPro" id="IPR008915">
    <property type="entry name" value="Peptidase_M50"/>
</dbReference>
<keyword evidence="3" id="KW-0645">Protease</keyword>
<evidence type="ECO:0000256" key="4">
    <source>
        <dbReference type="ARBA" id="ARBA00022692"/>
    </source>
</evidence>
<dbReference type="AlphaFoldDB" id="A0A813DJP2"/>
<comment type="cofactor">
    <cofactor evidence="1">
        <name>Zn(2+)</name>
        <dbReference type="ChEBI" id="CHEBI:29105"/>
    </cofactor>
</comment>
<dbReference type="InterPro" id="IPR004387">
    <property type="entry name" value="Pept_M50_Zn"/>
</dbReference>
<sequence length="478" mass="50094">MNAVAASSRGTAFVTALPLSRAQAVRPLLLGPCSPAERGESRPLRERQSLAAVSNGRHSQRLCAACFAAATALGAQTLTQRRRRRPGADVVLRRGVQLLAIDPSVAEVSSSSLALAFASPERPLEVLVTLAGAILCHEAGHFLCARSVGLPAAEFALGFGPEVVNFGRDQGGTEFVLRAFPFGGYVRFNDEKTIKLEDGQMVNEFEALAAPAKLLVLSGGVLANIVTAWSSLCAAALTVGVPKQEPLPGIRVEDVGQEAVVRTGLRANDVLLRIGSLDLGAPGQEVGTTVDFIHTLPARTPVELLVDRAGQQIRLDALTITDVDSGLQRLGVMINSNSQKVIVKADGFPEASAVALDAVLRLAGEQVKALQGVFTGSSAGEVVGPIGMIRQGEDLADAQGLLGLGMFFVSVNLNLAVLNALPIPALDGGKAAFVLIEQVLGRRLDEGKKQDVELAFVLLVIFGLVSLTAKDISKLFGK</sequence>
<keyword evidence="8" id="KW-0482">Metalloprotease</keyword>
<keyword evidence="12" id="KW-1185">Reference proteome</keyword>
<keyword evidence="9" id="KW-0472">Membrane</keyword>
<evidence type="ECO:0000259" key="10">
    <source>
        <dbReference type="Pfam" id="PF02163"/>
    </source>
</evidence>
<organism evidence="11 12">
    <name type="scientific">Polarella glacialis</name>
    <name type="common">Dinoflagellate</name>
    <dbReference type="NCBI Taxonomy" id="89957"/>
    <lineage>
        <taxon>Eukaryota</taxon>
        <taxon>Sar</taxon>
        <taxon>Alveolata</taxon>
        <taxon>Dinophyceae</taxon>
        <taxon>Suessiales</taxon>
        <taxon>Suessiaceae</taxon>
        <taxon>Polarella</taxon>
    </lineage>
</organism>
<evidence type="ECO:0000256" key="3">
    <source>
        <dbReference type="ARBA" id="ARBA00022670"/>
    </source>
</evidence>
<comment type="subcellular location">
    <subcellularLocation>
        <location evidence="2">Membrane</location>
        <topology evidence="2">Multi-pass membrane protein</topology>
    </subcellularLocation>
</comment>
<keyword evidence="7" id="KW-1133">Transmembrane helix</keyword>
<reference evidence="11" key="1">
    <citation type="submission" date="2021-02" db="EMBL/GenBank/DDBJ databases">
        <authorList>
            <person name="Dougan E. K."/>
            <person name="Rhodes N."/>
            <person name="Thang M."/>
            <person name="Chan C."/>
        </authorList>
    </citation>
    <scope>NUCLEOTIDE SEQUENCE</scope>
</reference>
<proteinExistence type="predicted"/>
<evidence type="ECO:0000256" key="8">
    <source>
        <dbReference type="ARBA" id="ARBA00023049"/>
    </source>
</evidence>
<dbReference type="OMA" id="EYGHFWA"/>
<evidence type="ECO:0000313" key="12">
    <source>
        <dbReference type="Proteomes" id="UP000654075"/>
    </source>
</evidence>
<feature type="domain" description="Peptidase M50" evidence="10">
    <location>
        <begin position="127"/>
        <end position="459"/>
    </location>
</feature>
<dbReference type="Proteomes" id="UP000654075">
    <property type="component" value="Unassembled WGS sequence"/>
</dbReference>
<dbReference type="GO" id="GO:0004222">
    <property type="term" value="F:metalloendopeptidase activity"/>
    <property type="evidence" value="ECO:0007669"/>
    <property type="project" value="InterPro"/>
</dbReference>
<evidence type="ECO:0000256" key="1">
    <source>
        <dbReference type="ARBA" id="ARBA00001947"/>
    </source>
</evidence>